<name>A0A7W9F892_9CAUL</name>
<dbReference type="EMBL" id="JACHOQ010000003">
    <property type="protein sequence ID" value="MBB5739856.1"/>
    <property type="molecule type" value="Genomic_DNA"/>
</dbReference>
<keyword evidence="5 6" id="KW-0472">Membrane</keyword>
<feature type="transmembrane region" description="Helical" evidence="6">
    <location>
        <begin position="155"/>
        <end position="178"/>
    </location>
</feature>
<proteinExistence type="predicted"/>
<feature type="transmembrane region" description="Helical" evidence="6">
    <location>
        <begin position="12"/>
        <end position="37"/>
    </location>
</feature>
<evidence type="ECO:0000313" key="7">
    <source>
        <dbReference type="EMBL" id="MBB5739856.1"/>
    </source>
</evidence>
<evidence type="ECO:0000313" key="8">
    <source>
        <dbReference type="Proteomes" id="UP000527324"/>
    </source>
</evidence>
<reference evidence="7 8" key="1">
    <citation type="submission" date="2020-08" db="EMBL/GenBank/DDBJ databases">
        <title>Genomic Encyclopedia of Type Strains, Phase IV (KMG-IV): sequencing the most valuable type-strain genomes for metagenomic binning, comparative biology and taxonomic classification.</title>
        <authorList>
            <person name="Goeker M."/>
        </authorList>
    </citation>
    <scope>NUCLEOTIDE SEQUENCE [LARGE SCALE GENOMIC DNA]</scope>
    <source>
        <strain evidence="7 8">DSM 4731</strain>
    </source>
</reference>
<gene>
    <name evidence="7" type="ORF">GGQ93_001570</name>
</gene>
<dbReference type="GO" id="GO:0005886">
    <property type="term" value="C:plasma membrane"/>
    <property type="evidence" value="ECO:0007669"/>
    <property type="project" value="UniProtKB-SubCell"/>
</dbReference>
<evidence type="ECO:0000256" key="1">
    <source>
        <dbReference type="ARBA" id="ARBA00004651"/>
    </source>
</evidence>
<evidence type="ECO:0000256" key="6">
    <source>
        <dbReference type="SAM" id="Phobius"/>
    </source>
</evidence>
<keyword evidence="8" id="KW-1185">Reference proteome</keyword>
<feature type="transmembrane region" description="Helical" evidence="6">
    <location>
        <begin position="44"/>
        <end position="70"/>
    </location>
</feature>
<evidence type="ECO:0000256" key="2">
    <source>
        <dbReference type="ARBA" id="ARBA00022475"/>
    </source>
</evidence>
<feature type="transmembrane region" description="Helical" evidence="6">
    <location>
        <begin position="117"/>
        <end position="143"/>
    </location>
</feature>
<sequence length="212" mass="22327">MTALPVDPHLYLTFLGVMVVMAITPGPANLFAVAAGVERGRVPALIGVVGMNTATLVWFGAAALGLGALVKAFPQVFHLIAVLGALYVAWLGLKALRGAFATAAEPEAVEIHKSRNAFLDGFMVQIANPKAILFFTAVLPPFLDISRPVAPQLALFALAVIGMDLTSMSAYALSGAALSRRMQTPRFRRGFGLFVGLLLLTAAVLIVSRLQA</sequence>
<keyword evidence="3 6" id="KW-0812">Transmembrane</keyword>
<dbReference type="InterPro" id="IPR001123">
    <property type="entry name" value="LeuE-type"/>
</dbReference>
<evidence type="ECO:0000256" key="4">
    <source>
        <dbReference type="ARBA" id="ARBA00022989"/>
    </source>
</evidence>
<keyword evidence="4 6" id="KW-1133">Transmembrane helix</keyword>
<dbReference type="PANTHER" id="PTHR30086">
    <property type="entry name" value="ARGININE EXPORTER PROTEIN ARGO"/>
    <property type="match status" value="1"/>
</dbReference>
<dbReference type="PIRSF" id="PIRSF006324">
    <property type="entry name" value="LeuE"/>
    <property type="match status" value="1"/>
</dbReference>
<dbReference type="AlphaFoldDB" id="A0A7W9F892"/>
<evidence type="ECO:0000256" key="3">
    <source>
        <dbReference type="ARBA" id="ARBA00022692"/>
    </source>
</evidence>
<comment type="caution">
    <text evidence="7">The sequence shown here is derived from an EMBL/GenBank/DDBJ whole genome shotgun (WGS) entry which is preliminary data.</text>
</comment>
<dbReference type="Proteomes" id="UP000527324">
    <property type="component" value="Unassembled WGS sequence"/>
</dbReference>
<dbReference type="Pfam" id="PF01810">
    <property type="entry name" value="LysE"/>
    <property type="match status" value="1"/>
</dbReference>
<evidence type="ECO:0000256" key="5">
    <source>
        <dbReference type="ARBA" id="ARBA00023136"/>
    </source>
</evidence>
<feature type="transmembrane region" description="Helical" evidence="6">
    <location>
        <begin position="190"/>
        <end position="210"/>
    </location>
</feature>
<feature type="transmembrane region" description="Helical" evidence="6">
    <location>
        <begin position="76"/>
        <end position="96"/>
    </location>
</feature>
<protein>
    <submittedName>
        <fullName evidence="7">Threonine/homoserine/homoserine lactone efflux protein</fullName>
    </submittedName>
</protein>
<dbReference type="PANTHER" id="PTHR30086:SF20">
    <property type="entry name" value="ARGININE EXPORTER PROTEIN ARGO-RELATED"/>
    <property type="match status" value="1"/>
</dbReference>
<organism evidence="7 8">
    <name type="scientific">Brevundimonas aurantiaca</name>
    <dbReference type="NCBI Taxonomy" id="74316"/>
    <lineage>
        <taxon>Bacteria</taxon>
        <taxon>Pseudomonadati</taxon>
        <taxon>Pseudomonadota</taxon>
        <taxon>Alphaproteobacteria</taxon>
        <taxon>Caulobacterales</taxon>
        <taxon>Caulobacteraceae</taxon>
        <taxon>Brevundimonas</taxon>
    </lineage>
</organism>
<dbReference type="RefSeq" id="WP_183216209.1">
    <property type="nucleotide sequence ID" value="NZ_JACHOQ010000003.1"/>
</dbReference>
<comment type="subcellular location">
    <subcellularLocation>
        <location evidence="1">Cell membrane</location>
        <topology evidence="1">Multi-pass membrane protein</topology>
    </subcellularLocation>
</comment>
<accession>A0A7W9F892</accession>
<dbReference type="GO" id="GO:0015171">
    <property type="term" value="F:amino acid transmembrane transporter activity"/>
    <property type="evidence" value="ECO:0007669"/>
    <property type="project" value="TreeGrafter"/>
</dbReference>
<keyword evidence="2" id="KW-1003">Cell membrane</keyword>